<reference evidence="1" key="1">
    <citation type="submission" date="2020-05" db="EMBL/GenBank/DDBJ databases">
        <authorList>
            <person name="Chiriac C."/>
            <person name="Salcher M."/>
            <person name="Ghai R."/>
            <person name="Kavagutti S V."/>
        </authorList>
    </citation>
    <scope>NUCLEOTIDE SEQUENCE</scope>
</reference>
<protein>
    <submittedName>
        <fullName evidence="1">Unannotated protein</fullName>
    </submittedName>
</protein>
<organism evidence="1">
    <name type="scientific">freshwater metagenome</name>
    <dbReference type="NCBI Taxonomy" id="449393"/>
    <lineage>
        <taxon>unclassified sequences</taxon>
        <taxon>metagenomes</taxon>
        <taxon>ecological metagenomes</taxon>
    </lineage>
</organism>
<sequence length="48" mass="5230">MTHPINVGDPAGWFVQRPDAWAEQFATCVNLDNAADVGFGHMECVITP</sequence>
<evidence type="ECO:0000313" key="1">
    <source>
        <dbReference type="EMBL" id="CAB5016610.1"/>
    </source>
</evidence>
<proteinExistence type="predicted"/>
<dbReference type="EMBL" id="CAFBPD010000205">
    <property type="protein sequence ID" value="CAB5016610.1"/>
    <property type="molecule type" value="Genomic_DNA"/>
</dbReference>
<name>A0A6J7QFY3_9ZZZZ</name>
<accession>A0A6J7QFY3</accession>
<gene>
    <name evidence="1" type="ORF">UFOPK4061_01155</name>
</gene>
<dbReference type="AlphaFoldDB" id="A0A6J7QFY3"/>